<evidence type="ECO:0000313" key="3">
    <source>
        <dbReference type="EMBL" id="KAJ7335965.1"/>
    </source>
</evidence>
<dbReference type="InterPro" id="IPR035437">
    <property type="entry name" value="SNase_OB-fold_sf"/>
</dbReference>
<dbReference type="InterPro" id="IPR002999">
    <property type="entry name" value="Tudor"/>
</dbReference>
<feature type="compositionally biased region" description="Polar residues" evidence="1">
    <location>
        <begin position="157"/>
        <end position="166"/>
    </location>
</feature>
<feature type="compositionally biased region" description="Basic and acidic residues" evidence="1">
    <location>
        <begin position="255"/>
        <end position="266"/>
    </location>
</feature>
<name>A0A9W9YDG4_9CNID</name>
<feature type="compositionally biased region" description="Polar residues" evidence="1">
    <location>
        <begin position="125"/>
        <end position="144"/>
    </location>
</feature>
<feature type="compositionally biased region" description="Low complexity" evidence="1">
    <location>
        <begin position="98"/>
        <end position="107"/>
    </location>
</feature>
<feature type="region of interest" description="Disordered" evidence="1">
    <location>
        <begin position="87"/>
        <end position="282"/>
    </location>
</feature>
<dbReference type="PANTHER" id="PTHR22948:SF29">
    <property type="entry name" value="FI02030P-RELATED"/>
    <property type="match status" value="1"/>
</dbReference>
<proteinExistence type="predicted"/>
<protein>
    <recommendedName>
        <fullName evidence="2">Tudor domain-containing protein</fullName>
    </recommendedName>
</protein>
<dbReference type="OrthoDB" id="6022128at2759"/>
<dbReference type="Proteomes" id="UP001163046">
    <property type="component" value="Unassembled WGS sequence"/>
</dbReference>
<comment type="caution">
    <text evidence="3">The sequence shown here is derived from an EMBL/GenBank/DDBJ whole genome shotgun (WGS) entry which is preliminary data.</text>
</comment>
<feature type="compositionally biased region" description="Basic and acidic residues" evidence="1">
    <location>
        <begin position="169"/>
        <end position="195"/>
    </location>
</feature>
<feature type="domain" description="Tudor" evidence="2">
    <location>
        <begin position="420"/>
        <end position="482"/>
    </location>
</feature>
<dbReference type="AlphaFoldDB" id="A0A9W9YDG4"/>
<feature type="region of interest" description="Disordered" evidence="1">
    <location>
        <begin position="303"/>
        <end position="333"/>
    </location>
</feature>
<accession>A0A9W9YDG4</accession>
<sequence>MPPKKKPLEDARKRLQEKLNNVEEQSEYICQFINDLVNKASNPAKELLGEKDRKKFFQNYSSVSQELEKCLDCLLLISDSVTALGEEDDTLGASEDYSSSAPEPSEQAEQDTASSKKTDSHEADSQSAANKKSKEPQNLSQVSDKTAAGVKQELTIKDSQQNTTAVKNIKHEEKADTLEREQQQESHKEEDDLRINSRAQESNEGTTPVKLEPSLSQSASATTSTENDEGTSILKPTSRPCNVAEKQNVQQIPQKEVEKLVPEDLNKQSQKPSSALSGQCTSKSGEGLNLISKLIDIEPAKQVVNQKQKDDSSSSRPGQKDVKRKGSSSSMSALSEMIQDIRISPREAKAAAENIPTKVQLPLYPFKNGQRLEVVVTEVLSPWEFWMQPVGSELDLLMEEMCMHYAKMSAAGYKGGLVTAPAVGDFCCAKFIQDDTWYRVLVTSVEESEKGPTVEVLCVDDGNREKVGLSRLRPLEEKFIKLPCQALCSALSGVRPVRPPQQKPGICKFRLVWVTWLVR</sequence>
<dbReference type="PANTHER" id="PTHR22948">
    <property type="entry name" value="TUDOR DOMAIN CONTAINING PROTEIN"/>
    <property type="match status" value="1"/>
</dbReference>
<dbReference type="Pfam" id="PF00567">
    <property type="entry name" value="TUDOR"/>
    <property type="match status" value="1"/>
</dbReference>
<evidence type="ECO:0000259" key="2">
    <source>
        <dbReference type="PROSITE" id="PS50304"/>
    </source>
</evidence>
<dbReference type="EMBL" id="MU827783">
    <property type="protein sequence ID" value="KAJ7335965.1"/>
    <property type="molecule type" value="Genomic_DNA"/>
</dbReference>
<evidence type="ECO:0000313" key="4">
    <source>
        <dbReference type="Proteomes" id="UP001163046"/>
    </source>
</evidence>
<reference evidence="3" key="1">
    <citation type="submission" date="2023-01" db="EMBL/GenBank/DDBJ databases">
        <title>Genome assembly of the deep-sea coral Lophelia pertusa.</title>
        <authorList>
            <person name="Herrera S."/>
            <person name="Cordes E."/>
        </authorList>
    </citation>
    <scope>NUCLEOTIDE SEQUENCE</scope>
    <source>
        <strain evidence="3">USNM1676648</strain>
        <tissue evidence="3">Polyp</tissue>
    </source>
</reference>
<evidence type="ECO:0000256" key="1">
    <source>
        <dbReference type="SAM" id="MobiDB-lite"/>
    </source>
</evidence>
<organism evidence="3 4">
    <name type="scientific">Desmophyllum pertusum</name>
    <dbReference type="NCBI Taxonomy" id="174260"/>
    <lineage>
        <taxon>Eukaryota</taxon>
        <taxon>Metazoa</taxon>
        <taxon>Cnidaria</taxon>
        <taxon>Anthozoa</taxon>
        <taxon>Hexacorallia</taxon>
        <taxon>Scleractinia</taxon>
        <taxon>Caryophylliina</taxon>
        <taxon>Caryophylliidae</taxon>
        <taxon>Desmophyllum</taxon>
    </lineage>
</organism>
<dbReference type="PROSITE" id="PS50304">
    <property type="entry name" value="TUDOR"/>
    <property type="match status" value="1"/>
</dbReference>
<feature type="compositionally biased region" description="Basic and acidic residues" evidence="1">
    <location>
        <begin position="307"/>
        <end position="321"/>
    </location>
</feature>
<feature type="compositionally biased region" description="Polar residues" evidence="1">
    <location>
        <begin position="267"/>
        <end position="282"/>
    </location>
</feature>
<dbReference type="InterPro" id="IPR050621">
    <property type="entry name" value="Tudor_domain_containing"/>
</dbReference>
<feature type="compositionally biased region" description="Polar residues" evidence="1">
    <location>
        <begin position="197"/>
        <end position="206"/>
    </location>
</feature>
<dbReference type="SMART" id="SM00333">
    <property type="entry name" value="TUDOR"/>
    <property type="match status" value="1"/>
</dbReference>
<gene>
    <name evidence="3" type="ORF">OS493_013328</name>
</gene>
<keyword evidence="4" id="KW-1185">Reference proteome</keyword>
<dbReference type="Gene3D" id="2.40.50.90">
    <property type="match status" value="1"/>
</dbReference>
<dbReference type="Gene3D" id="2.30.30.140">
    <property type="match status" value="1"/>
</dbReference>
<feature type="compositionally biased region" description="Basic and acidic residues" evidence="1">
    <location>
        <begin position="114"/>
        <end position="124"/>
    </location>
</feature>
<dbReference type="SUPFAM" id="SSF63748">
    <property type="entry name" value="Tudor/PWWP/MBT"/>
    <property type="match status" value="1"/>
</dbReference>